<evidence type="ECO:0000256" key="10">
    <source>
        <dbReference type="ARBA" id="ARBA00022989"/>
    </source>
</evidence>
<dbReference type="EC" id="2.7.13.3" evidence="3"/>
<dbReference type="InterPro" id="IPR036890">
    <property type="entry name" value="HATPase_C_sf"/>
</dbReference>
<evidence type="ECO:0000256" key="2">
    <source>
        <dbReference type="ARBA" id="ARBA00004651"/>
    </source>
</evidence>
<dbReference type="EMBL" id="JAHZIK010000420">
    <property type="protein sequence ID" value="MBW7455723.1"/>
    <property type="molecule type" value="Genomic_DNA"/>
</dbReference>
<evidence type="ECO:0000259" key="14">
    <source>
        <dbReference type="PROSITE" id="PS50109"/>
    </source>
</evidence>
<evidence type="ECO:0000313" key="16">
    <source>
        <dbReference type="Proteomes" id="UP001519887"/>
    </source>
</evidence>
<dbReference type="InterPro" id="IPR050351">
    <property type="entry name" value="BphY/WalK/GraS-like"/>
</dbReference>
<evidence type="ECO:0000256" key="9">
    <source>
        <dbReference type="ARBA" id="ARBA00022840"/>
    </source>
</evidence>
<keyword evidence="8" id="KW-0418">Kinase</keyword>
<reference evidence="15 16" key="1">
    <citation type="submission" date="2021-07" db="EMBL/GenBank/DDBJ databases">
        <title>Paenibacillus radiodurans sp. nov., isolated from the southeastern edge of Tengger Desert.</title>
        <authorList>
            <person name="Zhang G."/>
        </authorList>
    </citation>
    <scope>NUCLEOTIDE SEQUENCE [LARGE SCALE GENOMIC DNA]</scope>
    <source>
        <strain evidence="15 16">CCM 7311</strain>
    </source>
</reference>
<keyword evidence="5" id="KW-0808">Transferase</keyword>
<dbReference type="Pfam" id="PF02518">
    <property type="entry name" value="HATPase_c"/>
    <property type="match status" value="1"/>
</dbReference>
<gene>
    <name evidence="15" type="ORF">K0U00_16980</name>
</gene>
<evidence type="ECO:0000256" key="12">
    <source>
        <dbReference type="ARBA" id="ARBA00023136"/>
    </source>
</evidence>
<dbReference type="PRINTS" id="PR00344">
    <property type="entry name" value="BCTRLSENSOR"/>
</dbReference>
<evidence type="ECO:0000313" key="15">
    <source>
        <dbReference type="EMBL" id="MBW7455723.1"/>
    </source>
</evidence>
<sequence>MQRLNMRQSSERDERSSKREQAATLHTQEMRELLDSLHEETQRIENALEMMLHTARLEKFELDLTSQRVDLMQLAREVVNEHKKVWIRSSIFPKIITDGSSMVVKTDEKWLRFVLNQLLSNAIKYTRANQGRGARKLLITLEKEGHGCRLCIADEGIGIPEQDLPRVFDPFFTGENGRLVAEATGMGLYLIQQVCARLGHRITVESRQGEGTAVTIRFDNHSLIHDSMHREM</sequence>
<dbReference type="InterPro" id="IPR005467">
    <property type="entry name" value="His_kinase_dom"/>
</dbReference>
<evidence type="ECO:0000256" key="3">
    <source>
        <dbReference type="ARBA" id="ARBA00012438"/>
    </source>
</evidence>
<protein>
    <recommendedName>
        <fullName evidence="3">histidine kinase</fullName>
        <ecNumber evidence="3">2.7.13.3</ecNumber>
    </recommendedName>
</protein>
<dbReference type="InterPro" id="IPR003594">
    <property type="entry name" value="HATPase_dom"/>
</dbReference>
<dbReference type="Proteomes" id="UP001519887">
    <property type="component" value="Unassembled WGS sequence"/>
</dbReference>
<evidence type="ECO:0000256" key="13">
    <source>
        <dbReference type="SAM" id="MobiDB-lite"/>
    </source>
</evidence>
<accession>A0ABS7C479</accession>
<keyword evidence="9" id="KW-0067">ATP-binding</keyword>
<organism evidence="15 16">
    <name type="scientific">Paenibacillus sepulcri</name>
    <dbReference type="NCBI Taxonomy" id="359917"/>
    <lineage>
        <taxon>Bacteria</taxon>
        <taxon>Bacillati</taxon>
        <taxon>Bacillota</taxon>
        <taxon>Bacilli</taxon>
        <taxon>Bacillales</taxon>
        <taxon>Paenibacillaceae</taxon>
        <taxon>Paenibacillus</taxon>
    </lineage>
</organism>
<feature type="compositionally biased region" description="Basic and acidic residues" evidence="13">
    <location>
        <begin position="9"/>
        <end position="21"/>
    </location>
</feature>
<feature type="domain" description="Histidine kinase" evidence="14">
    <location>
        <begin position="28"/>
        <end position="222"/>
    </location>
</feature>
<evidence type="ECO:0000256" key="7">
    <source>
        <dbReference type="ARBA" id="ARBA00022741"/>
    </source>
</evidence>
<dbReference type="InterPro" id="IPR004358">
    <property type="entry name" value="Sig_transdc_His_kin-like_C"/>
</dbReference>
<comment type="catalytic activity">
    <reaction evidence="1">
        <text>ATP + protein L-histidine = ADP + protein N-phospho-L-histidine.</text>
        <dbReference type="EC" id="2.7.13.3"/>
    </reaction>
</comment>
<keyword evidence="7" id="KW-0547">Nucleotide-binding</keyword>
<comment type="subcellular location">
    <subcellularLocation>
        <location evidence="2">Cell membrane</location>
        <topology evidence="2">Multi-pass membrane protein</topology>
    </subcellularLocation>
</comment>
<feature type="region of interest" description="Disordered" evidence="13">
    <location>
        <begin position="1"/>
        <end position="23"/>
    </location>
</feature>
<keyword evidence="10" id="KW-1133">Transmembrane helix</keyword>
<keyword evidence="12" id="KW-0472">Membrane</keyword>
<evidence type="ECO:0000256" key="8">
    <source>
        <dbReference type="ARBA" id="ARBA00022777"/>
    </source>
</evidence>
<name>A0ABS7C479_9BACL</name>
<dbReference type="SMART" id="SM00387">
    <property type="entry name" value="HATPase_c"/>
    <property type="match status" value="1"/>
</dbReference>
<dbReference type="PANTHER" id="PTHR45453">
    <property type="entry name" value="PHOSPHATE REGULON SENSOR PROTEIN PHOR"/>
    <property type="match status" value="1"/>
</dbReference>
<evidence type="ECO:0000256" key="11">
    <source>
        <dbReference type="ARBA" id="ARBA00023012"/>
    </source>
</evidence>
<keyword evidence="16" id="KW-1185">Reference proteome</keyword>
<keyword evidence="4" id="KW-1003">Cell membrane</keyword>
<evidence type="ECO:0000256" key="6">
    <source>
        <dbReference type="ARBA" id="ARBA00022692"/>
    </source>
</evidence>
<evidence type="ECO:0000256" key="4">
    <source>
        <dbReference type="ARBA" id="ARBA00022475"/>
    </source>
</evidence>
<comment type="caution">
    <text evidence="15">The sequence shown here is derived from an EMBL/GenBank/DDBJ whole genome shotgun (WGS) entry which is preliminary data.</text>
</comment>
<evidence type="ECO:0000256" key="5">
    <source>
        <dbReference type="ARBA" id="ARBA00022679"/>
    </source>
</evidence>
<proteinExistence type="predicted"/>
<keyword evidence="11" id="KW-0902">Two-component regulatory system</keyword>
<dbReference type="SUPFAM" id="SSF55874">
    <property type="entry name" value="ATPase domain of HSP90 chaperone/DNA topoisomerase II/histidine kinase"/>
    <property type="match status" value="1"/>
</dbReference>
<dbReference type="PANTHER" id="PTHR45453:SF2">
    <property type="entry name" value="HISTIDINE KINASE"/>
    <property type="match status" value="1"/>
</dbReference>
<dbReference type="PROSITE" id="PS50109">
    <property type="entry name" value="HIS_KIN"/>
    <property type="match status" value="1"/>
</dbReference>
<evidence type="ECO:0000256" key="1">
    <source>
        <dbReference type="ARBA" id="ARBA00000085"/>
    </source>
</evidence>
<dbReference type="Gene3D" id="3.30.565.10">
    <property type="entry name" value="Histidine kinase-like ATPase, C-terminal domain"/>
    <property type="match status" value="1"/>
</dbReference>
<keyword evidence="6" id="KW-0812">Transmembrane</keyword>